<dbReference type="InterPro" id="IPR003653">
    <property type="entry name" value="Peptidase_C48_C"/>
</dbReference>
<evidence type="ECO:0000256" key="2">
    <source>
        <dbReference type="ARBA" id="ARBA00022553"/>
    </source>
</evidence>
<dbReference type="EMBL" id="NPIC01000001">
    <property type="protein sequence ID" value="RDL41650.1"/>
    <property type="molecule type" value="Genomic_DNA"/>
</dbReference>
<dbReference type="GO" id="GO:0070139">
    <property type="term" value="F:SUMO-specific endopeptidase activity"/>
    <property type="evidence" value="ECO:0007669"/>
    <property type="project" value="TreeGrafter"/>
</dbReference>
<keyword evidence="3" id="KW-0645">Protease</keyword>
<dbReference type="Proteomes" id="UP000254866">
    <property type="component" value="Unassembled WGS sequence"/>
</dbReference>
<dbReference type="GeneID" id="43594478"/>
<dbReference type="GO" id="GO:0016926">
    <property type="term" value="P:protein desumoylation"/>
    <property type="evidence" value="ECO:0007669"/>
    <property type="project" value="TreeGrafter"/>
</dbReference>
<sequence length="416" mass="47496">MYEASDEDDSYPEDNATAASKKLRSTNTSTRAHLQSSREQLPSPEASSANDGPILTRRASNRKRKGSSKKPARNPPPRPQKWTIANPNWAVNWRKAIDYPPGPRSNLTTTIDKREIEMLDEGRFLNDSLINFYLGWLQRKLQQEDPELARRIYIHNTFFYTTLTPGNKGFNYNAVKRWTRNIDLLSFDYIVVPVNDLEENHWYLAIICNAPKLLPDKPDSEAPGTVDNPIQLDSPGNSVNNLKEPPLPSPPLAKTPEVEVIDLEPDTDVPKPEEQDEPPKPKPQRKRRGKARRKYDPTKPRIIILDSLAKSRSPASTNLKKYLVAEIAERKQIDVVPPRAIGMSAVGIPRQNNGYDCGVFLLSYVEEFLKQPDEFSRQILQAEDLDMEFQKAPDLRRTIRDILFSLQRSVEIIEIH</sequence>
<evidence type="ECO:0000256" key="1">
    <source>
        <dbReference type="ARBA" id="ARBA00005234"/>
    </source>
</evidence>
<accession>A0A370U1J0</accession>
<feature type="compositionally biased region" description="Basic residues" evidence="6">
    <location>
        <begin position="282"/>
        <end position="293"/>
    </location>
</feature>
<dbReference type="PANTHER" id="PTHR46896">
    <property type="entry name" value="SENTRIN-SPECIFIC PROTEASE"/>
    <property type="match status" value="1"/>
</dbReference>
<dbReference type="STRING" id="2656787.A0A370U1J0"/>
<evidence type="ECO:0000256" key="4">
    <source>
        <dbReference type="ARBA" id="ARBA00022786"/>
    </source>
</evidence>
<dbReference type="SUPFAM" id="SSF54001">
    <property type="entry name" value="Cysteine proteinases"/>
    <property type="match status" value="1"/>
</dbReference>
<feature type="compositionally biased region" description="Acidic residues" evidence="6">
    <location>
        <begin position="1"/>
        <end position="12"/>
    </location>
</feature>
<dbReference type="Gene3D" id="3.40.395.10">
    <property type="entry name" value="Adenoviral Proteinase, Chain A"/>
    <property type="match status" value="1"/>
</dbReference>
<dbReference type="InterPro" id="IPR038765">
    <property type="entry name" value="Papain-like_cys_pep_sf"/>
</dbReference>
<dbReference type="GO" id="GO:0006508">
    <property type="term" value="P:proteolysis"/>
    <property type="evidence" value="ECO:0007669"/>
    <property type="project" value="UniProtKB-KW"/>
</dbReference>
<gene>
    <name evidence="8" type="ORF">BP5553_01629</name>
</gene>
<dbReference type="GO" id="GO:0005634">
    <property type="term" value="C:nucleus"/>
    <property type="evidence" value="ECO:0007669"/>
    <property type="project" value="TreeGrafter"/>
</dbReference>
<organism evidence="8 9">
    <name type="scientific">Venustampulla echinocandica</name>
    <dbReference type="NCBI Taxonomy" id="2656787"/>
    <lineage>
        <taxon>Eukaryota</taxon>
        <taxon>Fungi</taxon>
        <taxon>Dikarya</taxon>
        <taxon>Ascomycota</taxon>
        <taxon>Pezizomycotina</taxon>
        <taxon>Leotiomycetes</taxon>
        <taxon>Helotiales</taxon>
        <taxon>Pleuroascaceae</taxon>
        <taxon>Venustampulla</taxon>
    </lineage>
</organism>
<keyword evidence="5" id="KW-0378">Hydrolase</keyword>
<proteinExistence type="inferred from homology"/>
<evidence type="ECO:0000256" key="5">
    <source>
        <dbReference type="ARBA" id="ARBA00022801"/>
    </source>
</evidence>
<comment type="caution">
    <text evidence="8">The sequence shown here is derived from an EMBL/GenBank/DDBJ whole genome shotgun (WGS) entry which is preliminary data.</text>
</comment>
<name>A0A370U1J0_9HELO</name>
<dbReference type="AlphaFoldDB" id="A0A370U1J0"/>
<dbReference type="OrthoDB" id="442460at2759"/>
<evidence type="ECO:0000259" key="7">
    <source>
        <dbReference type="PROSITE" id="PS50600"/>
    </source>
</evidence>
<evidence type="ECO:0000313" key="8">
    <source>
        <dbReference type="EMBL" id="RDL41650.1"/>
    </source>
</evidence>
<dbReference type="InterPro" id="IPR051947">
    <property type="entry name" value="Sentrin-specific_protease"/>
</dbReference>
<dbReference type="RefSeq" id="XP_031874306.1">
    <property type="nucleotide sequence ID" value="XM_032010252.1"/>
</dbReference>
<dbReference type="PANTHER" id="PTHR46896:SF3">
    <property type="entry name" value="FI06413P-RELATED"/>
    <property type="match status" value="1"/>
</dbReference>
<feature type="compositionally biased region" description="Basic residues" evidence="6">
    <location>
        <begin position="59"/>
        <end position="72"/>
    </location>
</feature>
<protein>
    <recommendedName>
        <fullName evidence="7">Ubiquitin-like protease family profile domain-containing protein</fullName>
    </recommendedName>
</protein>
<feature type="region of interest" description="Disordered" evidence="6">
    <location>
        <begin position="218"/>
        <end position="296"/>
    </location>
</feature>
<feature type="region of interest" description="Disordered" evidence="6">
    <location>
        <begin position="1"/>
        <end position="85"/>
    </location>
</feature>
<reference evidence="8 9" key="1">
    <citation type="journal article" date="2018" name="IMA Fungus">
        <title>IMA Genome-F 9: Draft genome sequence of Annulohypoxylon stygium, Aspergillus mulundensis, Berkeleyomyces basicola (syn. Thielaviopsis basicola), Ceratocystis smalleyi, two Cercospora beticola strains, Coleophoma cylindrospora, Fusarium fracticaudum, Phialophora cf. hyalina, and Morchella septimelata.</title>
        <authorList>
            <person name="Wingfield B.D."/>
            <person name="Bills G.F."/>
            <person name="Dong Y."/>
            <person name="Huang W."/>
            <person name="Nel W.J."/>
            <person name="Swalarsk-Parry B.S."/>
            <person name="Vaghefi N."/>
            <person name="Wilken P.M."/>
            <person name="An Z."/>
            <person name="de Beer Z.W."/>
            <person name="De Vos L."/>
            <person name="Chen L."/>
            <person name="Duong T.A."/>
            <person name="Gao Y."/>
            <person name="Hammerbacher A."/>
            <person name="Kikkert J.R."/>
            <person name="Li Y."/>
            <person name="Li H."/>
            <person name="Li K."/>
            <person name="Li Q."/>
            <person name="Liu X."/>
            <person name="Ma X."/>
            <person name="Naidoo K."/>
            <person name="Pethybridge S.J."/>
            <person name="Sun J."/>
            <person name="Steenkamp E.T."/>
            <person name="van der Nest M.A."/>
            <person name="van Wyk S."/>
            <person name="Wingfield M.J."/>
            <person name="Xiong C."/>
            <person name="Yue Q."/>
            <person name="Zhang X."/>
        </authorList>
    </citation>
    <scope>NUCLEOTIDE SEQUENCE [LARGE SCALE GENOMIC DNA]</scope>
    <source>
        <strain evidence="8 9">BP 5553</strain>
    </source>
</reference>
<comment type="similarity">
    <text evidence="1">Belongs to the peptidase C48 family.</text>
</comment>
<dbReference type="Pfam" id="PF02902">
    <property type="entry name" value="Peptidase_C48"/>
    <property type="match status" value="1"/>
</dbReference>
<evidence type="ECO:0000256" key="6">
    <source>
        <dbReference type="SAM" id="MobiDB-lite"/>
    </source>
</evidence>
<dbReference type="GO" id="GO:0005737">
    <property type="term" value="C:cytoplasm"/>
    <property type="evidence" value="ECO:0007669"/>
    <property type="project" value="TreeGrafter"/>
</dbReference>
<evidence type="ECO:0000313" key="9">
    <source>
        <dbReference type="Proteomes" id="UP000254866"/>
    </source>
</evidence>
<feature type="compositionally biased region" description="Polar residues" evidence="6">
    <location>
        <begin position="25"/>
        <end position="50"/>
    </location>
</feature>
<feature type="compositionally biased region" description="Basic and acidic residues" evidence="6">
    <location>
        <begin position="268"/>
        <end position="280"/>
    </location>
</feature>
<feature type="domain" description="Ubiquitin-like protease family profile" evidence="7">
    <location>
        <begin position="109"/>
        <end position="368"/>
    </location>
</feature>
<keyword evidence="2" id="KW-0597">Phosphoprotein</keyword>
<keyword evidence="9" id="KW-1185">Reference proteome</keyword>
<keyword evidence="4" id="KW-0833">Ubl conjugation pathway</keyword>
<evidence type="ECO:0000256" key="3">
    <source>
        <dbReference type="ARBA" id="ARBA00022670"/>
    </source>
</evidence>
<dbReference type="PROSITE" id="PS50600">
    <property type="entry name" value="ULP_PROTEASE"/>
    <property type="match status" value="1"/>
</dbReference>